<comment type="subcellular location">
    <subcellularLocation>
        <location evidence="1">Membrane</location>
        <topology evidence="1">Multi-pass membrane protein</topology>
    </subcellularLocation>
</comment>
<dbReference type="InterPro" id="IPR006029">
    <property type="entry name" value="Neurotrans-gated_channel_TM"/>
</dbReference>
<reference evidence="8" key="1">
    <citation type="journal article" date="2023" name="Mol. Biol. Evol.">
        <title>Third-Generation Sequencing Reveals the Adaptive Role of the Epigenome in Three Deep-Sea Polychaetes.</title>
        <authorList>
            <person name="Perez M."/>
            <person name="Aroh O."/>
            <person name="Sun Y."/>
            <person name="Lan Y."/>
            <person name="Juniper S.K."/>
            <person name="Young C.R."/>
            <person name="Angers B."/>
            <person name="Qian P.Y."/>
        </authorList>
    </citation>
    <scope>NUCLEOTIDE SEQUENCE</scope>
    <source>
        <strain evidence="8">P08H-3</strain>
    </source>
</reference>
<evidence type="ECO:0000256" key="5">
    <source>
        <dbReference type="RuleBase" id="RU000687"/>
    </source>
</evidence>
<dbReference type="InterPro" id="IPR036719">
    <property type="entry name" value="Neuro-gated_channel_TM_sf"/>
</dbReference>
<keyword evidence="5" id="KW-0406">Ion transport</keyword>
<dbReference type="PRINTS" id="PR00252">
    <property type="entry name" value="NRIONCHANNEL"/>
</dbReference>
<keyword evidence="5" id="KW-0813">Transport</keyword>
<dbReference type="GO" id="GO:0005230">
    <property type="term" value="F:extracellular ligand-gated monoatomic ion channel activity"/>
    <property type="evidence" value="ECO:0007669"/>
    <property type="project" value="InterPro"/>
</dbReference>
<organism evidence="8 9">
    <name type="scientific">Paralvinella palmiformis</name>
    <dbReference type="NCBI Taxonomy" id="53620"/>
    <lineage>
        <taxon>Eukaryota</taxon>
        <taxon>Metazoa</taxon>
        <taxon>Spiralia</taxon>
        <taxon>Lophotrochozoa</taxon>
        <taxon>Annelida</taxon>
        <taxon>Polychaeta</taxon>
        <taxon>Sedentaria</taxon>
        <taxon>Canalipalpata</taxon>
        <taxon>Terebellida</taxon>
        <taxon>Terebelliformia</taxon>
        <taxon>Alvinellidae</taxon>
        <taxon>Paralvinella</taxon>
    </lineage>
</organism>
<feature type="transmembrane region" description="Helical" evidence="5">
    <location>
        <begin position="446"/>
        <end position="464"/>
    </location>
</feature>
<evidence type="ECO:0000256" key="1">
    <source>
        <dbReference type="ARBA" id="ARBA00004141"/>
    </source>
</evidence>
<protein>
    <submittedName>
        <fullName evidence="8">Uncharacterized protein</fullName>
    </submittedName>
</protein>
<feature type="domain" description="Neurotransmitter-gated ion-channel ligand-binding" evidence="6">
    <location>
        <begin position="34"/>
        <end position="110"/>
    </location>
</feature>
<keyword evidence="4 5" id="KW-0472">Membrane</keyword>
<evidence type="ECO:0000313" key="9">
    <source>
        <dbReference type="Proteomes" id="UP001208570"/>
    </source>
</evidence>
<dbReference type="GO" id="GO:0004888">
    <property type="term" value="F:transmembrane signaling receptor activity"/>
    <property type="evidence" value="ECO:0007669"/>
    <property type="project" value="InterPro"/>
</dbReference>
<dbReference type="SUPFAM" id="SSF63712">
    <property type="entry name" value="Nicotinic receptor ligand binding domain-like"/>
    <property type="match status" value="1"/>
</dbReference>
<dbReference type="InterPro" id="IPR006202">
    <property type="entry name" value="Neur_chan_lig-bd"/>
</dbReference>
<feature type="domain" description="Neurotransmitter-gated ion-channel ligand-binding" evidence="6">
    <location>
        <begin position="142"/>
        <end position="253"/>
    </location>
</feature>
<dbReference type="InterPro" id="IPR006201">
    <property type="entry name" value="Neur_channel"/>
</dbReference>
<feature type="domain" description="Neurotransmitter-gated ion-channel transmembrane" evidence="7">
    <location>
        <begin position="309"/>
        <end position="462"/>
    </location>
</feature>
<proteinExistence type="inferred from homology"/>
<keyword evidence="5" id="KW-0407">Ion channel</keyword>
<evidence type="ECO:0000256" key="3">
    <source>
        <dbReference type="ARBA" id="ARBA00022989"/>
    </source>
</evidence>
<dbReference type="Pfam" id="PF02931">
    <property type="entry name" value="Neur_chan_LBD"/>
    <property type="match status" value="2"/>
</dbReference>
<feature type="transmembrane region" description="Helical" evidence="5">
    <location>
        <begin position="309"/>
        <end position="329"/>
    </location>
</feature>
<dbReference type="Gene3D" id="2.70.170.10">
    <property type="entry name" value="Neurotransmitter-gated ion-channel ligand-binding domain"/>
    <property type="match status" value="1"/>
</dbReference>
<comment type="similarity">
    <text evidence="5">Belongs to the ligand-gated ion channel (TC 1.A.9) family.</text>
</comment>
<dbReference type="InterPro" id="IPR018000">
    <property type="entry name" value="Neurotransmitter_ion_chnl_CS"/>
</dbReference>
<dbReference type="AlphaFoldDB" id="A0AAD9N5Q2"/>
<feature type="transmembrane region" description="Helical" evidence="5">
    <location>
        <begin position="256"/>
        <end position="277"/>
    </location>
</feature>
<feature type="transmembrane region" description="Helical" evidence="5">
    <location>
        <begin position="15"/>
        <end position="34"/>
    </location>
</feature>
<evidence type="ECO:0000259" key="6">
    <source>
        <dbReference type="Pfam" id="PF02931"/>
    </source>
</evidence>
<name>A0AAD9N5Q2_9ANNE</name>
<accession>A0AAD9N5Q2</accession>
<dbReference type="InterPro" id="IPR036734">
    <property type="entry name" value="Neur_chan_lig-bd_sf"/>
</dbReference>
<dbReference type="Proteomes" id="UP001208570">
    <property type="component" value="Unassembled WGS sequence"/>
</dbReference>
<dbReference type="SUPFAM" id="SSF90112">
    <property type="entry name" value="Neurotransmitter-gated ion-channel transmembrane pore"/>
    <property type="match status" value="1"/>
</dbReference>
<evidence type="ECO:0000256" key="2">
    <source>
        <dbReference type="ARBA" id="ARBA00022692"/>
    </source>
</evidence>
<gene>
    <name evidence="8" type="ORF">LSH36_214g04021</name>
</gene>
<evidence type="ECO:0000313" key="8">
    <source>
        <dbReference type="EMBL" id="KAK2156413.1"/>
    </source>
</evidence>
<sequence length="466" mass="54201">MSSYRHHTSCMRMDTLSAVLRDVVVIFVTLLVVLRPVRKPSDVITVVLDTAVVKVLDLDEKQHVLTTNGWIYHEWHDFQLEWNPQDYGGLKRIRIPVERLWVPDIVLFNKLVVLLRVGSRYPTVKGFDLAILFPWEVIPRHADESYKYVVDKLAIVINTGKVIWIPHARLRSYCNLDLSRFPFDTQVCSLVFGSWSYDVRAVNVTLRNNSKVEYMIDSKEWEINSVLSKRYQWSYHDNEMYAGIISAIKMRRTSAFYHYVFIMPTILFAHGHCSRVYDDINDARKPYADRIGYCSCCSLSFICLSSAAYLAYILVMVTVNLFFAILAINMCMRDPKYSKVPGWMRWIFIMKLSKVVCIAAEPYTAVPADLAFEENTAERELLDLNNGTSEQHRSNADSKPAMERTLEDIRRYLRLVAARTVVNPQLNHRQLVSQEWHQVTRVIDRLLFVSFLLLTMVITIAMYAHY</sequence>
<dbReference type="Pfam" id="PF02932">
    <property type="entry name" value="Neur_chan_memb"/>
    <property type="match status" value="1"/>
</dbReference>
<evidence type="ECO:0000259" key="7">
    <source>
        <dbReference type="Pfam" id="PF02932"/>
    </source>
</evidence>
<dbReference type="PANTHER" id="PTHR18945">
    <property type="entry name" value="NEUROTRANSMITTER GATED ION CHANNEL"/>
    <property type="match status" value="1"/>
</dbReference>
<dbReference type="EMBL" id="JAODUP010000214">
    <property type="protein sequence ID" value="KAK2156413.1"/>
    <property type="molecule type" value="Genomic_DNA"/>
</dbReference>
<evidence type="ECO:0000256" key="4">
    <source>
        <dbReference type="ARBA" id="ARBA00023136"/>
    </source>
</evidence>
<dbReference type="PROSITE" id="PS00236">
    <property type="entry name" value="NEUROTR_ION_CHANNEL"/>
    <property type="match status" value="1"/>
</dbReference>
<comment type="caution">
    <text evidence="8">The sequence shown here is derived from an EMBL/GenBank/DDBJ whole genome shotgun (WGS) entry which is preliminary data.</text>
</comment>
<keyword evidence="9" id="KW-1185">Reference proteome</keyword>
<dbReference type="GO" id="GO:0016020">
    <property type="term" value="C:membrane"/>
    <property type="evidence" value="ECO:0007669"/>
    <property type="project" value="UniProtKB-SubCell"/>
</dbReference>
<keyword evidence="3 5" id="KW-1133">Transmembrane helix</keyword>
<keyword evidence="2 5" id="KW-0812">Transmembrane</keyword>